<feature type="compositionally biased region" description="Basic residues" evidence="8">
    <location>
        <begin position="43"/>
        <end position="58"/>
    </location>
</feature>
<evidence type="ECO:0000256" key="7">
    <source>
        <dbReference type="ARBA" id="ARBA00023242"/>
    </source>
</evidence>
<dbReference type="PANTHER" id="PTHR13469">
    <property type="entry name" value="HEXAMETHYLENE BISACETAMIDE INDUCIBLE 1"/>
    <property type="match status" value="1"/>
</dbReference>
<dbReference type="Gene3D" id="6.10.250.2910">
    <property type="match status" value="1"/>
</dbReference>
<keyword evidence="5" id="KW-0175">Coiled coil</keyword>
<name>A0AAV7K9Q7_9METZ</name>
<dbReference type="PRINTS" id="PR02094">
    <property type="entry name" value="HEXIMFAMILY"/>
</dbReference>
<accession>A0AAV7K9Q7</accession>
<dbReference type="Proteomes" id="UP001165289">
    <property type="component" value="Unassembled WGS sequence"/>
</dbReference>
<proteinExistence type="inferred from homology"/>
<dbReference type="Pfam" id="PF15313">
    <property type="entry name" value="HEXIM"/>
    <property type="match status" value="1"/>
</dbReference>
<comment type="caution">
    <text evidence="9">The sequence shown here is derived from an EMBL/GenBank/DDBJ whole genome shotgun (WGS) entry which is preliminary data.</text>
</comment>
<dbReference type="EMBL" id="JAKMXF010000111">
    <property type="protein sequence ID" value="KAI6657766.1"/>
    <property type="molecule type" value="Genomic_DNA"/>
</dbReference>
<evidence type="ECO:0000256" key="6">
    <source>
        <dbReference type="ARBA" id="ARBA00023163"/>
    </source>
</evidence>
<feature type="compositionally biased region" description="Basic and acidic residues" evidence="8">
    <location>
        <begin position="23"/>
        <end position="40"/>
    </location>
</feature>
<sequence>MDTHEKPELGPSELVADSSNLSEPDKKEVTGVKIRREESSGGKQRKQRKRRQKIRKWKPYSQMTWEEKQEFQEYENLRIERHLQQVQQLGKRKAVAPYNTTQFLMDDKPSEQPHMNTPSSLLAVNIFSLDSGNESNSSADGPIPIYEPSPDYLDHDFESAFTDAHASRLDAMSKEELVSHCMGVEKLVDVVQTKLSAFRQATSREVNSEIKISEQVSHWITELEEAVNGSSSNTI</sequence>
<comment type="subcellular location">
    <subcellularLocation>
        <location evidence="1">Nucleus</location>
    </subcellularLocation>
</comment>
<dbReference type="GO" id="GO:0097322">
    <property type="term" value="F:7SK snRNA binding"/>
    <property type="evidence" value="ECO:0007669"/>
    <property type="project" value="TreeGrafter"/>
</dbReference>
<evidence type="ECO:0000256" key="2">
    <source>
        <dbReference type="ARBA" id="ARBA00008409"/>
    </source>
</evidence>
<evidence type="ECO:0000313" key="9">
    <source>
        <dbReference type="EMBL" id="KAI6657766.1"/>
    </source>
</evidence>
<protein>
    <submittedName>
        <fullName evidence="9">Protein HEXIM1</fullName>
    </submittedName>
</protein>
<dbReference type="AlphaFoldDB" id="A0AAV7K9Q7"/>
<keyword evidence="6" id="KW-0804">Transcription</keyword>
<evidence type="ECO:0000256" key="5">
    <source>
        <dbReference type="ARBA" id="ARBA00023054"/>
    </source>
</evidence>
<gene>
    <name evidence="9" type="ORF">LOD99_509</name>
</gene>
<evidence type="ECO:0000256" key="3">
    <source>
        <dbReference type="ARBA" id="ARBA00022491"/>
    </source>
</evidence>
<keyword evidence="4" id="KW-0805">Transcription regulation</keyword>
<evidence type="ECO:0000256" key="8">
    <source>
        <dbReference type="SAM" id="MobiDB-lite"/>
    </source>
</evidence>
<dbReference type="GO" id="GO:0000122">
    <property type="term" value="P:negative regulation of transcription by RNA polymerase II"/>
    <property type="evidence" value="ECO:0007669"/>
    <property type="project" value="InterPro"/>
</dbReference>
<dbReference type="GO" id="GO:0005654">
    <property type="term" value="C:nucleoplasm"/>
    <property type="evidence" value="ECO:0007669"/>
    <property type="project" value="TreeGrafter"/>
</dbReference>
<evidence type="ECO:0000256" key="1">
    <source>
        <dbReference type="ARBA" id="ARBA00004123"/>
    </source>
</evidence>
<keyword evidence="3" id="KW-0678">Repressor</keyword>
<reference evidence="9 10" key="1">
    <citation type="journal article" date="2023" name="BMC Biol.">
        <title>The compact genome of the sponge Oopsacas minuta (Hexactinellida) is lacking key metazoan core genes.</title>
        <authorList>
            <person name="Santini S."/>
            <person name="Schenkelaars Q."/>
            <person name="Jourda C."/>
            <person name="Duchesne M."/>
            <person name="Belahbib H."/>
            <person name="Rocher C."/>
            <person name="Selva M."/>
            <person name="Riesgo A."/>
            <person name="Vervoort M."/>
            <person name="Leys S.P."/>
            <person name="Kodjabachian L."/>
            <person name="Le Bivic A."/>
            <person name="Borchiellini C."/>
            <person name="Claverie J.M."/>
            <person name="Renard E."/>
        </authorList>
    </citation>
    <scope>NUCLEOTIDE SEQUENCE [LARGE SCALE GENOMIC DNA]</scope>
    <source>
        <strain evidence="9">SPO-2</strain>
    </source>
</reference>
<dbReference type="GO" id="GO:0004861">
    <property type="term" value="F:cyclin-dependent protein serine/threonine kinase inhibitor activity"/>
    <property type="evidence" value="ECO:0007669"/>
    <property type="project" value="InterPro"/>
</dbReference>
<comment type="similarity">
    <text evidence="2">Belongs to the HEXIM family.</text>
</comment>
<feature type="region of interest" description="Disordered" evidence="8">
    <location>
        <begin position="1"/>
        <end position="58"/>
    </location>
</feature>
<keyword evidence="7" id="KW-0539">Nucleus</keyword>
<dbReference type="InterPro" id="IPR024872">
    <property type="entry name" value="HEXIM"/>
</dbReference>
<evidence type="ECO:0000256" key="4">
    <source>
        <dbReference type="ARBA" id="ARBA00023015"/>
    </source>
</evidence>
<evidence type="ECO:0000313" key="10">
    <source>
        <dbReference type="Proteomes" id="UP001165289"/>
    </source>
</evidence>
<keyword evidence="10" id="KW-1185">Reference proteome</keyword>
<organism evidence="9 10">
    <name type="scientific">Oopsacas minuta</name>
    <dbReference type="NCBI Taxonomy" id="111878"/>
    <lineage>
        <taxon>Eukaryota</taxon>
        <taxon>Metazoa</taxon>
        <taxon>Porifera</taxon>
        <taxon>Hexactinellida</taxon>
        <taxon>Hexasterophora</taxon>
        <taxon>Lyssacinosida</taxon>
        <taxon>Leucopsacidae</taxon>
        <taxon>Oopsacas</taxon>
    </lineage>
</organism>
<dbReference type="PANTHER" id="PTHR13469:SF8">
    <property type="entry name" value="HEXIM P-TEFB COMPLEX SUBUNIT 1"/>
    <property type="match status" value="1"/>
</dbReference>
<dbReference type="GO" id="GO:0005737">
    <property type="term" value="C:cytoplasm"/>
    <property type="evidence" value="ECO:0007669"/>
    <property type="project" value="InterPro"/>
</dbReference>